<keyword evidence="3" id="KW-1185">Reference proteome</keyword>
<dbReference type="Proteomes" id="UP000657385">
    <property type="component" value="Unassembled WGS sequence"/>
</dbReference>
<evidence type="ECO:0000259" key="1">
    <source>
        <dbReference type="Pfam" id="PF01243"/>
    </source>
</evidence>
<dbReference type="RefSeq" id="WP_196193181.1">
    <property type="nucleotide sequence ID" value="NZ_JADPRT010000003.1"/>
</dbReference>
<organism evidence="2 3">
    <name type="scientific">Streptacidiphilus fuscans</name>
    <dbReference type="NCBI Taxonomy" id="2789292"/>
    <lineage>
        <taxon>Bacteria</taxon>
        <taxon>Bacillati</taxon>
        <taxon>Actinomycetota</taxon>
        <taxon>Actinomycetes</taxon>
        <taxon>Kitasatosporales</taxon>
        <taxon>Streptomycetaceae</taxon>
        <taxon>Streptacidiphilus</taxon>
    </lineage>
</organism>
<proteinExistence type="predicted"/>
<protein>
    <submittedName>
        <fullName evidence="2">Pyridoxamine 5'-phosphate oxidase family protein</fullName>
    </submittedName>
</protein>
<reference evidence="2" key="1">
    <citation type="submission" date="2020-11" db="EMBL/GenBank/DDBJ databases">
        <title>Isolation and identification of active actinomycetes.</title>
        <authorList>
            <person name="Yu B."/>
        </authorList>
    </citation>
    <scope>NUCLEOTIDE SEQUENCE</scope>
    <source>
        <strain evidence="2">NEAU-YB345</strain>
    </source>
</reference>
<dbReference type="Pfam" id="PF01243">
    <property type="entry name" value="PNPOx_N"/>
    <property type="match status" value="1"/>
</dbReference>
<gene>
    <name evidence="2" type="ORF">I2501_08115</name>
</gene>
<accession>A0A931FDV2</accession>
<evidence type="ECO:0000313" key="3">
    <source>
        <dbReference type="Proteomes" id="UP000657385"/>
    </source>
</evidence>
<dbReference type="EMBL" id="JADPRT010000003">
    <property type="protein sequence ID" value="MBF9068001.1"/>
    <property type="molecule type" value="Genomic_DNA"/>
</dbReference>
<dbReference type="InterPro" id="IPR011576">
    <property type="entry name" value="Pyridox_Oxase_N"/>
</dbReference>
<comment type="caution">
    <text evidence="2">The sequence shown here is derived from an EMBL/GenBank/DDBJ whole genome shotgun (WGS) entry which is preliminary data.</text>
</comment>
<evidence type="ECO:0000313" key="2">
    <source>
        <dbReference type="EMBL" id="MBF9068001.1"/>
    </source>
</evidence>
<dbReference type="InterPro" id="IPR012349">
    <property type="entry name" value="Split_barrel_FMN-bd"/>
</dbReference>
<sequence length="175" mass="18774">MSRPGTPPPDEPRPDEPRPDAALLDAALLDALRAHTTLTLAYADADGPQACAVLYAIGADASLVFVTAATTRHGRALSVAPAVPVAFTAQADGQEWTALTGVQGRGVCRRLADGPERDAAWRAYTERHPFVTADPRLQSALESTALWAIHPTWLRLIDNSRGFATKLEWQSPPES</sequence>
<dbReference type="AlphaFoldDB" id="A0A931FDV2"/>
<name>A0A931FDV2_9ACTN</name>
<dbReference type="Gene3D" id="2.30.110.10">
    <property type="entry name" value="Electron Transport, Fmn-binding Protein, Chain A"/>
    <property type="match status" value="1"/>
</dbReference>
<dbReference type="SUPFAM" id="SSF50475">
    <property type="entry name" value="FMN-binding split barrel"/>
    <property type="match status" value="1"/>
</dbReference>
<feature type="domain" description="Pyridoxamine 5'-phosphate oxidase N-terminal" evidence="1">
    <location>
        <begin position="25"/>
        <end position="156"/>
    </location>
</feature>